<feature type="chain" id="PRO_5044769567" description="Secreted protein" evidence="1">
    <location>
        <begin position="19"/>
        <end position="123"/>
    </location>
</feature>
<proteinExistence type="predicted"/>
<feature type="signal peptide" evidence="1">
    <location>
        <begin position="1"/>
        <end position="18"/>
    </location>
</feature>
<name>A0ABD0JQI6_9CAEN</name>
<sequence length="123" mass="13822">MNCRLLFACPVIPMLAACWSDSGGKLSHVCSGGLHELGKLTYITKHADKHTTGTNKLCQTCEHYWNWGISCVTVCLSVTLVFWRQNLHRYQGIVCMGRATIHTHNLTPQHSSMVICITCPYDR</sequence>
<comment type="caution">
    <text evidence="2">The sequence shown here is derived from an EMBL/GenBank/DDBJ whole genome shotgun (WGS) entry which is preliminary data.</text>
</comment>
<evidence type="ECO:0000256" key="1">
    <source>
        <dbReference type="SAM" id="SignalP"/>
    </source>
</evidence>
<evidence type="ECO:0000313" key="2">
    <source>
        <dbReference type="EMBL" id="KAK7477244.1"/>
    </source>
</evidence>
<gene>
    <name evidence="2" type="ORF">BaRGS_00031432</name>
</gene>
<keyword evidence="1" id="KW-0732">Signal</keyword>
<dbReference type="EMBL" id="JACVVK020000354">
    <property type="protein sequence ID" value="KAK7477244.1"/>
    <property type="molecule type" value="Genomic_DNA"/>
</dbReference>
<keyword evidence="3" id="KW-1185">Reference proteome</keyword>
<dbReference type="PROSITE" id="PS51257">
    <property type="entry name" value="PROKAR_LIPOPROTEIN"/>
    <property type="match status" value="1"/>
</dbReference>
<dbReference type="Proteomes" id="UP001519460">
    <property type="component" value="Unassembled WGS sequence"/>
</dbReference>
<organism evidence="2 3">
    <name type="scientific">Batillaria attramentaria</name>
    <dbReference type="NCBI Taxonomy" id="370345"/>
    <lineage>
        <taxon>Eukaryota</taxon>
        <taxon>Metazoa</taxon>
        <taxon>Spiralia</taxon>
        <taxon>Lophotrochozoa</taxon>
        <taxon>Mollusca</taxon>
        <taxon>Gastropoda</taxon>
        <taxon>Caenogastropoda</taxon>
        <taxon>Sorbeoconcha</taxon>
        <taxon>Cerithioidea</taxon>
        <taxon>Batillariidae</taxon>
        <taxon>Batillaria</taxon>
    </lineage>
</organism>
<protein>
    <recommendedName>
        <fullName evidence="4">Secreted protein</fullName>
    </recommendedName>
</protein>
<evidence type="ECO:0000313" key="3">
    <source>
        <dbReference type="Proteomes" id="UP001519460"/>
    </source>
</evidence>
<evidence type="ECO:0008006" key="4">
    <source>
        <dbReference type="Google" id="ProtNLM"/>
    </source>
</evidence>
<accession>A0ABD0JQI6</accession>
<dbReference type="AlphaFoldDB" id="A0ABD0JQI6"/>
<reference evidence="2 3" key="1">
    <citation type="journal article" date="2023" name="Sci. Data">
        <title>Genome assembly of the Korean intertidal mud-creeper Batillaria attramentaria.</title>
        <authorList>
            <person name="Patra A.K."/>
            <person name="Ho P.T."/>
            <person name="Jun S."/>
            <person name="Lee S.J."/>
            <person name="Kim Y."/>
            <person name="Won Y.J."/>
        </authorList>
    </citation>
    <scope>NUCLEOTIDE SEQUENCE [LARGE SCALE GENOMIC DNA]</scope>
    <source>
        <strain evidence="2">Wonlab-2016</strain>
    </source>
</reference>